<dbReference type="PIRSF" id="PIRSF010607">
    <property type="entry name" value="Txn_repr_CtsR"/>
    <property type="match status" value="1"/>
</dbReference>
<name>A0A1I6T8J9_9BACL</name>
<evidence type="ECO:0000259" key="9">
    <source>
        <dbReference type="Pfam" id="PF17727"/>
    </source>
</evidence>
<protein>
    <recommendedName>
        <fullName evidence="2 7">Transcriptional regulator CtsR</fullName>
    </recommendedName>
</protein>
<keyword evidence="3 7" id="KW-0678">Repressor</keyword>
<evidence type="ECO:0000313" key="11">
    <source>
        <dbReference type="Proteomes" id="UP000198660"/>
    </source>
</evidence>
<organism evidence="10 11">
    <name type="scientific">Marininema halotolerans</name>
    <dbReference type="NCBI Taxonomy" id="1155944"/>
    <lineage>
        <taxon>Bacteria</taxon>
        <taxon>Bacillati</taxon>
        <taxon>Bacillota</taxon>
        <taxon>Bacilli</taxon>
        <taxon>Bacillales</taxon>
        <taxon>Thermoactinomycetaceae</taxon>
        <taxon>Marininema</taxon>
    </lineage>
</organism>
<feature type="domain" description="CtsR C-terminal dimerization" evidence="9">
    <location>
        <begin position="80"/>
        <end position="147"/>
    </location>
</feature>
<evidence type="ECO:0000256" key="1">
    <source>
        <dbReference type="ARBA" id="ARBA00010189"/>
    </source>
</evidence>
<dbReference type="GO" id="GO:0003677">
    <property type="term" value="F:DNA binding"/>
    <property type="evidence" value="ECO:0007669"/>
    <property type="project" value="UniProtKB-UniRule"/>
</dbReference>
<evidence type="ECO:0000256" key="7">
    <source>
        <dbReference type="PIRNR" id="PIRNR010607"/>
    </source>
</evidence>
<dbReference type="Gene3D" id="1.10.1200.150">
    <property type="entry name" value="Transcriptional regulator CtsR, C-terminal domain"/>
    <property type="match status" value="1"/>
</dbReference>
<keyword evidence="6 7" id="KW-0804">Transcription</keyword>
<dbReference type="Gene3D" id="3.30.56.130">
    <property type="entry name" value="Transcriptional regulator CtsR, winged HTH domain"/>
    <property type="match status" value="1"/>
</dbReference>
<dbReference type="Pfam" id="PF17727">
    <property type="entry name" value="CtsR_C"/>
    <property type="match status" value="1"/>
</dbReference>
<keyword evidence="4 7" id="KW-0805">Transcription regulation</keyword>
<dbReference type="Pfam" id="PF05848">
    <property type="entry name" value="CtsR"/>
    <property type="match status" value="1"/>
</dbReference>
<evidence type="ECO:0000259" key="8">
    <source>
        <dbReference type="Pfam" id="PF05848"/>
    </source>
</evidence>
<keyword evidence="5 7" id="KW-0238">DNA-binding</keyword>
<comment type="similarity">
    <text evidence="1 7">Belongs to the CtsR family.</text>
</comment>
<reference evidence="11" key="1">
    <citation type="submission" date="2016-10" db="EMBL/GenBank/DDBJ databases">
        <authorList>
            <person name="Varghese N."/>
            <person name="Submissions S."/>
        </authorList>
    </citation>
    <scope>NUCLEOTIDE SEQUENCE [LARGE SCALE GENOMIC DNA]</scope>
    <source>
        <strain evidence="11">DSM 45789</strain>
    </source>
</reference>
<proteinExistence type="inferred from homology"/>
<dbReference type="InterPro" id="IPR041473">
    <property type="entry name" value="CtsR_C"/>
</dbReference>
<dbReference type="RefSeq" id="WP_091837864.1">
    <property type="nucleotide sequence ID" value="NZ_FPAA01000009.1"/>
</dbReference>
<dbReference type="AlphaFoldDB" id="A0A1I6T8J9"/>
<feature type="domain" description="CtsR N-terminal HTH" evidence="8">
    <location>
        <begin position="3"/>
        <end position="74"/>
    </location>
</feature>
<evidence type="ECO:0000256" key="4">
    <source>
        <dbReference type="ARBA" id="ARBA00023015"/>
    </source>
</evidence>
<dbReference type="InterPro" id="IPR008463">
    <property type="entry name" value="CtsR"/>
</dbReference>
<dbReference type="OrthoDB" id="1680813at2"/>
<evidence type="ECO:0000256" key="3">
    <source>
        <dbReference type="ARBA" id="ARBA00022491"/>
    </source>
</evidence>
<dbReference type="InterPro" id="IPR041902">
    <property type="entry name" value="CtsR_N_sf"/>
</dbReference>
<evidence type="ECO:0000256" key="5">
    <source>
        <dbReference type="ARBA" id="ARBA00023125"/>
    </source>
</evidence>
<dbReference type="InterPro" id="IPR040465">
    <property type="entry name" value="CtsR_N"/>
</dbReference>
<gene>
    <name evidence="10" type="ORF">SAMN05444972_10989</name>
</gene>
<dbReference type="EMBL" id="FPAA01000009">
    <property type="protein sequence ID" value="SFS85549.1"/>
    <property type="molecule type" value="Genomic_DNA"/>
</dbReference>
<accession>A0A1I6T8J9</accession>
<dbReference type="InterPro" id="IPR041908">
    <property type="entry name" value="CtsR_C_sf"/>
</dbReference>
<sequence length="156" mass="17753">MSSISDIIEQYLIQMIREAPSGILQVKRSELADLFQCVPSQINYVISTRFTVEKGYVVESKRGGGGYIRLCKVQTPSTGDYYELLQELIGLEISQSAAEDLLYRLIEEGWMTLREAGLVRKMVSRDVLDLPLRLRDQVRARMMRSVVTTLFANKGE</sequence>
<keyword evidence="11" id="KW-1185">Reference proteome</keyword>
<dbReference type="GO" id="GO:0006355">
    <property type="term" value="P:regulation of DNA-templated transcription"/>
    <property type="evidence" value="ECO:0007669"/>
    <property type="project" value="UniProtKB-UniRule"/>
</dbReference>
<evidence type="ECO:0000256" key="2">
    <source>
        <dbReference type="ARBA" id="ARBA00014129"/>
    </source>
</evidence>
<evidence type="ECO:0000313" key="10">
    <source>
        <dbReference type="EMBL" id="SFS85549.1"/>
    </source>
</evidence>
<dbReference type="Proteomes" id="UP000198660">
    <property type="component" value="Unassembled WGS sequence"/>
</dbReference>
<evidence type="ECO:0000256" key="6">
    <source>
        <dbReference type="ARBA" id="ARBA00023163"/>
    </source>
</evidence>